<evidence type="ECO:0000256" key="1">
    <source>
        <dbReference type="SAM" id="MobiDB-lite"/>
    </source>
</evidence>
<keyword evidence="3" id="KW-1185">Reference proteome</keyword>
<name>A0A9J6H2Y0_HAELO</name>
<comment type="caution">
    <text evidence="2">The sequence shown here is derived from an EMBL/GenBank/DDBJ whole genome shotgun (WGS) entry which is preliminary data.</text>
</comment>
<organism evidence="2 3">
    <name type="scientific">Haemaphysalis longicornis</name>
    <name type="common">Bush tick</name>
    <dbReference type="NCBI Taxonomy" id="44386"/>
    <lineage>
        <taxon>Eukaryota</taxon>
        <taxon>Metazoa</taxon>
        <taxon>Ecdysozoa</taxon>
        <taxon>Arthropoda</taxon>
        <taxon>Chelicerata</taxon>
        <taxon>Arachnida</taxon>
        <taxon>Acari</taxon>
        <taxon>Parasitiformes</taxon>
        <taxon>Ixodida</taxon>
        <taxon>Ixodoidea</taxon>
        <taxon>Ixodidae</taxon>
        <taxon>Haemaphysalinae</taxon>
        <taxon>Haemaphysalis</taxon>
    </lineage>
</organism>
<gene>
    <name evidence="2" type="ORF">HPB48_004569</name>
</gene>
<dbReference type="Proteomes" id="UP000821853">
    <property type="component" value="Chromosome 9"/>
</dbReference>
<evidence type="ECO:0000313" key="3">
    <source>
        <dbReference type="Proteomes" id="UP000821853"/>
    </source>
</evidence>
<accession>A0A9J6H2Y0</accession>
<reference evidence="2 3" key="1">
    <citation type="journal article" date="2020" name="Cell">
        <title>Large-Scale Comparative Analyses of Tick Genomes Elucidate Their Genetic Diversity and Vector Capacities.</title>
        <authorList>
            <consortium name="Tick Genome and Microbiome Consortium (TIGMIC)"/>
            <person name="Jia N."/>
            <person name="Wang J."/>
            <person name="Shi W."/>
            <person name="Du L."/>
            <person name="Sun Y."/>
            <person name="Zhan W."/>
            <person name="Jiang J.F."/>
            <person name="Wang Q."/>
            <person name="Zhang B."/>
            <person name="Ji P."/>
            <person name="Bell-Sakyi L."/>
            <person name="Cui X.M."/>
            <person name="Yuan T.T."/>
            <person name="Jiang B.G."/>
            <person name="Yang W.F."/>
            <person name="Lam T.T."/>
            <person name="Chang Q.C."/>
            <person name="Ding S.J."/>
            <person name="Wang X.J."/>
            <person name="Zhu J.G."/>
            <person name="Ruan X.D."/>
            <person name="Zhao L."/>
            <person name="Wei J.T."/>
            <person name="Ye R.Z."/>
            <person name="Que T.C."/>
            <person name="Du C.H."/>
            <person name="Zhou Y.H."/>
            <person name="Cheng J.X."/>
            <person name="Dai P.F."/>
            <person name="Guo W.B."/>
            <person name="Han X.H."/>
            <person name="Huang E.J."/>
            <person name="Li L.F."/>
            <person name="Wei W."/>
            <person name="Gao Y.C."/>
            <person name="Liu J.Z."/>
            <person name="Shao H.Z."/>
            <person name="Wang X."/>
            <person name="Wang C.C."/>
            <person name="Yang T.C."/>
            <person name="Huo Q.B."/>
            <person name="Li W."/>
            <person name="Chen H.Y."/>
            <person name="Chen S.E."/>
            <person name="Zhou L.G."/>
            <person name="Ni X.B."/>
            <person name="Tian J.H."/>
            <person name="Sheng Y."/>
            <person name="Liu T."/>
            <person name="Pan Y.S."/>
            <person name="Xia L.Y."/>
            <person name="Li J."/>
            <person name="Zhao F."/>
            <person name="Cao W.C."/>
        </authorList>
    </citation>
    <scope>NUCLEOTIDE SEQUENCE [LARGE SCALE GENOMIC DNA]</scope>
    <source>
        <strain evidence="2">HaeL-2018</strain>
    </source>
</reference>
<dbReference type="OrthoDB" id="8775810at2759"/>
<proteinExistence type="predicted"/>
<feature type="compositionally biased region" description="Polar residues" evidence="1">
    <location>
        <begin position="73"/>
        <end position="87"/>
    </location>
</feature>
<sequence length="87" mass="9874">MHLHFERSWSSRTDCSVLSLTWMGKVPDELPEEDGWRLNRVNYYQTAGWRPATRAGSWESPSPHVTAARRPSTRSAQTTTCAVTGPR</sequence>
<feature type="region of interest" description="Disordered" evidence="1">
    <location>
        <begin position="53"/>
        <end position="87"/>
    </location>
</feature>
<dbReference type="VEuPathDB" id="VectorBase:HLOH_048457"/>
<evidence type="ECO:0000313" key="2">
    <source>
        <dbReference type="EMBL" id="KAH9382101.1"/>
    </source>
</evidence>
<dbReference type="EMBL" id="JABSTR010000011">
    <property type="protein sequence ID" value="KAH9382101.1"/>
    <property type="molecule type" value="Genomic_DNA"/>
</dbReference>
<dbReference type="AlphaFoldDB" id="A0A9J6H2Y0"/>
<protein>
    <submittedName>
        <fullName evidence="2">Uncharacterized protein</fullName>
    </submittedName>
</protein>